<proteinExistence type="inferred from homology"/>
<keyword evidence="14" id="KW-1185">Reference proteome</keyword>
<keyword evidence="13" id="KW-0675">Receptor</keyword>
<evidence type="ECO:0000256" key="8">
    <source>
        <dbReference type="PROSITE-ProRule" id="PRU01360"/>
    </source>
</evidence>
<gene>
    <name evidence="13" type="ORF">IFO71_14550</name>
</gene>
<feature type="chain" id="PRO_5043442108" evidence="10">
    <location>
        <begin position="32"/>
        <end position="895"/>
    </location>
</feature>
<dbReference type="InterPro" id="IPR036942">
    <property type="entry name" value="Beta-barrel_TonB_sf"/>
</dbReference>
<dbReference type="InterPro" id="IPR037066">
    <property type="entry name" value="Plug_dom_sf"/>
</dbReference>
<evidence type="ECO:0000256" key="7">
    <source>
        <dbReference type="ARBA" id="ARBA00023237"/>
    </source>
</evidence>
<dbReference type="PANTHER" id="PTHR47234">
    <property type="match status" value="1"/>
</dbReference>
<keyword evidence="2 8" id="KW-0813">Transport</keyword>
<keyword evidence="3 8" id="KW-1134">Transmembrane beta strand</keyword>
<feature type="domain" description="TonB-dependent receptor plug" evidence="12">
    <location>
        <begin position="53"/>
        <end position="166"/>
    </location>
</feature>
<reference evidence="13 14" key="1">
    <citation type="submission" date="2020-09" db="EMBL/GenBank/DDBJ databases">
        <title>Pseudoxanthomonas sp. CAU 1598 isolated from sand of Yaerae Beach.</title>
        <authorList>
            <person name="Kim W."/>
        </authorList>
    </citation>
    <scope>NUCLEOTIDE SEQUENCE [LARGE SCALE GENOMIC DNA]</scope>
    <source>
        <strain evidence="13 14">CAU 1598</strain>
    </source>
</reference>
<dbReference type="Gene3D" id="2.170.130.10">
    <property type="entry name" value="TonB-dependent receptor, plug domain"/>
    <property type="match status" value="1"/>
</dbReference>
<dbReference type="PANTHER" id="PTHR47234:SF1">
    <property type="entry name" value="TONB-DEPENDENT RECEPTOR"/>
    <property type="match status" value="1"/>
</dbReference>
<evidence type="ECO:0000313" key="13">
    <source>
        <dbReference type="EMBL" id="MBD8526958.1"/>
    </source>
</evidence>
<feature type="signal peptide" evidence="10">
    <location>
        <begin position="1"/>
        <end position="31"/>
    </location>
</feature>
<keyword evidence="6 8" id="KW-0472">Membrane</keyword>
<evidence type="ECO:0000256" key="9">
    <source>
        <dbReference type="RuleBase" id="RU003357"/>
    </source>
</evidence>
<comment type="subcellular location">
    <subcellularLocation>
        <location evidence="1 8">Cell outer membrane</location>
        <topology evidence="1 8">Multi-pass membrane protein</topology>
    </subcellularLocation>
</comment>
<keyword evidence="10" id="KW-0732">Signal</keyword>
<dbReference type="InterPro" id="IPR000531">
    <property type="entry name" value="Beta-barrel_TonB"/>
</dbReference>
<evidence type="ECO:0000256" key="2">
    <source>
        <dbReference type="ARBA" id="ARBA00022448"/>
    </source>
</evidence>
<protein>
    <submittedName>
        <fullName evidence="13">TonB-dependent receptor</fullName>
    </submittedName>
</protein>
<evidence type="ECO:0000256" key="1">
    <source>
        <dbReference type="ARBA" id="ARBA00004571"/>
    </source>
</evidence>
<dbReference type="InterPro" id="IPR012910">
    <property type="entry name" value="Plug_dom"/>
</dbReference>
<sequence>MRFTATRKPCPRGLSLAIGLAILGGSALSRAEDAASLDTVEVTGSRLQRLDAETASPVIVIDQASIQRSGHATIADLLRESTANSFGSRRQQSGYAGGQQNLATINLRGLGQQRSLILVNGRRLANSPALPDTQNLALIPLAAVERVEILLDGASSIYGSDAVGGVVNIILKRNLDAHQVQLHFASPEQAGGEEQQVSLSGGMLGNGSSFSYALSHGETEAIFDTDRKLTAVGLSQYGFPASYTALASNPNPAGPTIVTVTRADSRCPDVLGGSAEFPNSVLDRNQCFYNFAASSNSIPQREHSALFFNGDWLSEGGTRWFSELSVSRAQSTGTYAPTPQVGGLPYFPTMAADNPNNPTRGQSFDFDTDGDGVADTTLSGPFDLQLYYRNVAGGNRHTDVRDDALHLLFGLEGRIEGWNADYDLALQHDRNETDEYTVGLARRDLLQAAIDNGSFDLFAVNGPTDLALAQSFVTDTRYAAEFELNGLDFTLRRPWLLDSGREIASAYGLDFKQHRYRSLFDDPFGGNLIDGRAGGGSAAGDRDIASAFTEFGIPLGERSELNLSLRWDQYSDFGGALSPRIGMVWRSSDSWLWRTSIGRGFRAPSLYELYSTQGQSFISAVDSLRCRALGDSDGDGTDDSEQPISSLPADSLCRPLVIQTITSGNPDLEAEDSDSLTFGTVFEPNEQFRLSLNYFYQRFDHQITVLPAFDLLDQEADDGSHPAVIRDATGQIIAIDQQYANYSGARAQGIDLGLRYRWSSPRWGEFSLGYDLSALLDYKVETVRGQGFRSVDGAPGLPSSKSDLSLSWQGQAYSAHLHMQIIPEMEQQDTELGSYYPVDLQLMRRIGEGARISFGVRNLFDKEPPSSANLGFPFYIVEIGDITGRTWYLRYQQEF</sequence>
<dbReference type="GO" id="GO:0009279">
    <property type="term" value="C:cell outer membrane"/>
    <property type="evidence" value="ECO:0007669"/>
    <property type="project" value="UniProtKB-SubCell"/>
</dbReference>
<evidence type="ECO:0000256" key="3">
    <source>
        <dbReference type="ARBA" id="ARBA00022452"/>
    </source>
</evidence>
<keyword evidence="4 8" id="KW-0812">Transmembrane</keyword>
<feature type="domain" description="TonB-dependent receptor-like beta-barrel" evidence="11">
    <location>
        <begin position="362"/>
        <end position="859"/>
    </location>
</feature>
<dbReference type="EMBL" id="JACYTR010000036">
    <property type="protein sequence ID" value="MBD8526958.1"/>
    <property type="molecule type" value="Genomic_DNA"/>
</dbReference>
<evidence type="ECO:0000256" key="10">
    <source>
        <dbReference type="SAM" id="SignalP"/>
    </source>
</evidence>
<evidence type="ECO:0000259" key="11">
    <source>
        <dbReference type="Pfam" id="PF00593"/>
    </source>
</evidence>
<evidence type="ECO:0000256" key="6">
    <source>
        <dbReference type="ARBA" id="ARBA00023136"/>
    </source>
</evidence>
<dbReference type="PROSITE" id="PS52016">
    <property type="entry name" value="TONB_DEPENDENT_REC_3"/>
    <property type="match status" value="1"/>
</dbReference>
<organism evidence="13 14">
    <name type="scientific">Pseudomarimonas arenosa</name>
    <dbReference type="NCBI Taxonomy" id="2774145"/>
    <lineage>
        <taxon>Bacteria</taxon>
        <taxon>Pseudomonadati</taxon>
        <taxon>Pseudomonadota</taxon>
        <taxon>Gammaproteobacteria</taxon>
        <taxon>Lysobacterales</taxon>
        <taxon>Lysobacteraceae</taxon>
        <taxon>Pseudomarimonas</taxon>
    </lineage>
</organism>
<evidence type="ECO:0000256" key="5">
    <source>
        <dbReference type="ARBA" id="ARBA00023077"/>
    </source>
</evidence>
<keyword evidence="5 9" id="KW-0798">TonB box</keyword>
<dbReference type="Pfam" id="PF00593">
    <property type="entry name" value="TonB_dep_Rec_b-barrel"/>
    <property type="match status" value="1"/>
</dbReference>
<dbReference type="Proteomes" id="UP000613768">
    <property type="component" value="Unassembled WGS sequence"/>
</dbReference>
<dbReference type="AlphaFoldDB" id="A0AAW3ZMJ6"/>
<evidence type="ECO:0000256" key="4">
    <source>
        <dbReference type="ARBA" id="ARBA00022692"/>
    </source>
</evidence>
<name>A0AAW3ZMJ6_9GAMM</name>
<dbReference type="SUPFAM" id="SSF56935">
    <property type="entry name" value="Porins"/>
    <property type="match status" value="1"/>
</dbReference>
<dbReference type="InterPro" id="IPR039426">
    <property type="entry name" value="TonB-dep_rcpt-like"/>
</dbReference>
<comment type="similarity">
    <text evidence="8 9">Belongs to the TonB-dependent receptor family.</text>
</comment>
<dbReference type="Pfam" id="PF07715">
    <property type="entry name" value="Plug"/>
    <property type="match status" value="1"/>
</dbReference>
<accession>A0AAW3ZMJ6</accession>
<evidence type="ECO:0000259" key="12">
    <source>
        <dbReference type="Pfam" id="PF07715"/>
    </source>
</evidence>
<dbReference type="Gene3D" id="2.40.170.20">
    <property type="entry name" value="TonB-dependent receptor, beta-barrel domain"/>
    <property type="match status" value="1"/>
</dbReference>
<keyword evidence="7 8" id="KW-0998">Cell outer membrane</keyword>
<comment type="caution">
    <text evidence="13">The sequence shown here is derived from an EMBL/GenBank/DDBJ whole genome shotgun (WGS) entry which is preliminary data.</text>
</comment>
<dbReference type="RefSeq" id="WP_192030379.1">
    <property type="nucleotide sequence ID" value="NZ_JACYTR010000036.1"/>
</dbReference>
<evidence type="ECO:0000313" key="14">
    <source>
        <dbReference type="Proteomes" id="UP000613768"/>
    </source>
</evidence>